<dbReference type="EMBL" id="LR899010">
    <property type="protein sequence ID" value="CAD7081668.1"/>
    <property type="molecule type" value="Genomic_DNA"/>
</dbReference>
<feature type="compositionally biased region" description="Polar residues" evidence="1">
    <location>
        <begin position="663"/>
        <end position="674"/>
    </location>
</feature>
<dbReference type="AlphaFoldDB" id="A0A7R8UJ93"/>
<dbReference type="Proteomes" id="UP000594454">
    <property type="component" value="Chromosome 2"/>
</dbReference>
<feature type="compositionally biased region" description="Polar residues" evidence="1">
    <location>
        <begin position="265"/>
        <end position="281"/>
    </location>
</feature>
<feature type="compositionally biased region" description="Basic and acidic residues" evidence="1">
    <location>
        <begin position="966"/>
        <end position="975"/>
    </location>
</feature>
<feature type="compositionally biased region" description="Acidic residues" evidence="1">
    <location>
        <begin position="900"/>
        <end position="911"/>
    </location>
</feature>
<feature type="compositionally biased region" description="Basic and acidic residues" evidence="1">
    <location>
        <begin position="138"/>
        <end position="150"/>
    </location>
</feature>
<feature type="compositionally biased region" description="Polar residues" evidence="1">
    <location>
        <begin position="10"/>
        <end position="21"/>
    </location>
</feature>
<keyword evidence="3" id="KW-1185">Reference proteome</keyword>
<feature type="region of interest" description="Disordered" evidence="1">
    <location>
        <begin position="138"/>
        <end position="204"/>
    </location>
</feature>
<feature type="region of interest" description="Disordered" evidence="1">
    <location>
        <begin position="443"/>
        <end position="476"/>
    </location>
</feature>
<feature type="compositionally biased region" description="Low complexity" evidence="1">
    <location>
        <begin position="448"/>
        <end position="464"/>
    </location>
</feature>
<evidence type="ECO:0000313" key="2">
    <source>
        <dbReference type="EMBL" id="CAD7081668.1"/>
    </source>
</evidence>
<feature type="compositionally biased region" description="Basic residues" evidence="1">
    <location>
        <begin position="1019"/>
        <end position="1029"/>
    </location>
</feature>
<feature type="region of interest" description="Disordered" evidence="1">
    <location>
        <begin position="331"/>
        <end position="367"/>
    </location>
</feature>
<dbReference type="FunCoup" id="A0A7R8UJ93">
    <property type="interactions" value="126"/>
</dbReference>
<feature type="compositionally biased region" description="Low complexity" evidence="1">
    <location>
        <begin position="1141"/>
        <end position="1161"/>
    </location>
</feature>
<protein>
    <submittedName>
        <fullName evidence="2">Uncharacterized protein</fullName>
    </submittedName>
</protein>
<name>A0A7R8UJ93_HERIL</name>
<sequence>MGGNSDHRNVSTNVDETSSLSALAAEQNASLAGVEKDDACSPVGPVIQSSDPKDDQLDMVDSGTDFTSQRASEPLDVSALVMSEEENKVTYGNSNRNSGSCLSDFLNEARDNQSNMLDSGFRSTIQELDLDKFINEEKRGSTYEGSERNNDSVLSDTLNEAESNQFYKEPKTWHDETPEEEGSDLTFGKSEPDTGSSASGAFNVANQDLKTDFYESITSTMETDRSPVTFTSENIFDHNEQLDSESISLISGKADSQFTSYSTNVDYQDSSNENNLPTYENRSLVRNRRKPVQPLPVIEVATTFSEKEESFVDEPVLEGLSDFYDFNASINPPKSRTASRSRSRSRTPGLPPLPPRQSRSKSRSVSPAKNLIVTADDLAGISDFFDYSVKMNRLTYDQLHGQRNRNVHKTSDDFLIEQLRLNQSKGATKKNFDLKLNIIKAANHRPNSPSHLSPVTPSTSSPSTPHKPRRMSSNVERDVEFIRGKYQKNAEDQSIYVGDYMEYDEEYDEAERFRRSRSQSRSMGDIFEAESEEASASSRRDLQERILAEIAKTTINYQDFSKDLTEAFISHERFGSDSAMSAQPEIVVQIDANRRSSSYGDDLEDEEYHHYRRFSLDQEYQVEDYPNDDDYVYIEQVEVRSNNRSRSYSPLLKIGGELERMGDTTSEQFLSSVENRSDRPDDVDDSGSEDERQTVVGADDDIGDSNNIQMEEYESYIHSEEEREIKYENGNLNEGDWKMEGAVGGAHVVDGDDIDNSLKIEQIYSEMVENLEPGIERDYDKIFNEVRRDVRRDNEDTASVKTDDLLDEILNDVDDKYSHIGKRTSTFLETERSPPSNTTRTRLRTRYGITASSLSYSTYEYSESTTSETVYQPKKEYNWRKNFKLDDDDVPSVKQSVSGSDDDNNKEDEETLQQTSDLLDTRKFSLGGESITLFSRTPDRLNDFSPDNEPLIEDEHSPENDSTNIHFDRLAHTEESTIEPSKQKKKRKTRKSSSGSIETAKGLSLDIGENTEAKDVTSRKKTGKPKKRKEGGNESDKVPNIPETSSPKRVNIKPKTSQKIILEATIPATNVPTTRHESAEKVTINRQPESPLKRSPSHEPKPQKFEVSVESAGASAPALLSAGTEVKPRSPSKSPARQSESPAATVQPPSPTTPASSSSEKSTSRNRPPLERTESSGAYELIKDSSMYPWF</sequence>
<feature type="region of interest" description="Disordered" evidence="1">
    <location>
        <begin position="659"/>
        <end position="706"/>
    </location>
</feature>
<feature type="region of interest" description="Disordered" evidence="1">
    <location>
        <begin position="888"/>
        <end position="921"/>
    </location>
</feature>
<feature type="compositionally biased region" description="Low complexity" evidence="1">
    <location>
        <begin position="1111"/>
        <end position="1123"/>
    </location>
</feature>
<evidence type="ECO:0000313" key="3">
    <source>
        <dbReference type="Proteomes" id="UP000594454"/>
    </source>
</evidence>
<feature type="compositionally biased region" description="Polar residues" evidence="1">
    <location>
        <begin position="1042"/>
        <end position="1059"/>
    </location>
</feature>
<feature type="region of interest" description="Disordered" evidence="1">
    <location>
        <begin position="512"/>
        <end position="536"/>
    </location>
</feature>
<organism evidence="2 3">
    <name type="scientific">Hermetia illucens</name>
    <name type="common">Black soldier fly</name>
    <dbReference type="NCBI Taxonomy" id="343691"/>
    <lineage>
        <taxon>Eukaryota</taxon>
        <taxon>Metazoa</taxon>
        <taxon>Ecdysozoa</taxon>
        <taxon>Arthropoda</taxon>
        <taxon>Hexapoda</taxon>
        <taxon>Insecta</taxon>
        <taxon>Pterygota</taxon>
        <taxon>Neoptera</taxon>
        <taxon>Endopterygota</taxon>
        <taxon>Diptera</taxon>
        <taxon>Brachycera</taxon>
        <taxon>Stratiomyomorpha</taxon>
        <taxon>Stratiomyidae</taxon>
        <taxon>Hermetiinae</taxon>
        <taxon>Hermetia</taxon>
    </lineage>
</organism>
<dbReference type="InParanoid" id="A0A7R8UJ93"/>
<proteinExistence type="predicted"/>
<feature type="compositionally biased region" description="Polar residues" evidence="1">
    <location>
        <begin position="151"/>
        <end position="166"/>
    </location>
</feature>
<feature type="compositionally biased region" description="Polar residues" evidence="1">
    <location>
        <begin position="193"/>
        <end position="204"/>
    </location>
</feature>
<evidence type="ECO:0000256" key="1">
    <source>
        <dbReference type="SAM" id="MobiDB-lite"/>
    </source>
</evidence>
<gene>
    <name evidence="2" type="ORF">HERILL_LOCUS4764</name>
</gene>
<accession>A0A7R8UJ93</accession>
<feature type="region of interest" description="Disordered" evidence="1">
    <location>
        <begin position="265"/>
        <end position="287"/>
    </location>
</feature>
<feature type="region of interest" description="Disordered" evidence="1">
    <location>
        <begin position="936"/>
        <end position="1191"/>
    </location>
</feature>
<feature type="compositionally biased region" description="Polar residues" evidence="1">
    <location>
        <begin position="1131"/>
        <end position="1140"/>
    </location>
</feature>
<reference evidence="2 3" key="1">
    <citation type="submission" date="2020-11" db="EMBL/GenBank/DDBJ databases">
        <authorList>
            <person name="Wallbank WR R."/>
            <person name="Pardo Diaz C."/>
            <person name="Kozak K."/>
            <person name="Martin S."/>
            <person name="Jiggins C."/>
            <person name="Moest M."/>
            <person name="Warren A I."/>
            <person name="Generalovic N T."/>
            <person name="Byers J.R.P. K."/>
            <person name="Montejo-Kovacevich G."/>
            <person name="Yen C E."/>
        </authorList>
    </citation>
    <scope>NUCLEOTIDE SEQUENCE [LARGE SCALE GENOMIC DNA]</scope>
</reference>
<feature type="region of interest" description="Disordered" evidence="1">
    <location>
        <begin position="1"/>
        <end position="77"/>
    </location>
</feature>